<dbReference type="Pfam" id="PF13558">
    <property type="entry name" value="SbcC_Walker_B"/>
    <property type="match status" value="1"/>
</dbReference>
<feature type="compositionally biased region" description="Basic and acidic residues" evidence="5">
    <location>
        <begin position="268"/>
        <end position="278"/>
    </location>
</feature>
<reference evidence="7 8" key="1">
    <citation type="submission" date="2018-06" db="EMBL/GenBank/DDBJ databases">
        <title>Streptomyces reniochalinae sp. nov. and Streptomyces diacarnus sp. nov. from marine sponges.</title>
        <authorList>
            <person name="Li L."/>
        </authorList>
    </citation>
    <scope>NUCLEOTIDE SEQUENCE [LARGE SCALE GENOMIC DNA]</scope>
    <source>
        <strain evidence="7 8">LHW51701</strain>
    </source>
</reference>
<protein>
    <recommendedName>
        <fullName evidence="3">Nuclease SbcCD subunit C</fullName>
    </recommendedName>
</protein>
<evidence type="ECO:0000313" key="8">
    <source>
        <dbReference type="Proteomes" id="UP000252914"/>
    </source>
</evidence>
<evidence type="ECO:0000256" key="2">
    <source>
        <dbReference type="ARBA" id="ARBA00011322"/>
    </source>
</evidence>
<evidence type="ECO:0000259" key="6">
    <source>
        <dbReference type="Pfam" id="PF13476"/>
    </source>
</evidence>
<feature type="coiled-coil region" evidence="4">
    <location>
        <begin position="348"/>
        <end position="384"/>
    </location>
</feature>
<feature type="compositionally biased region" description="Low complexity" evidence="5">
    <location>
        <begin position="647"/>
        <end position="663"/>
    </location>
</feature>
<keyword evidence="8" id="KW-1185">Reference proteome</keyword>
<evidence type="ECO:0000313" key="7">
    <source>
        <dbReference type="EMBL" id="RCG28459.1"/>
    </source>
</evidence>
<dbReference type="AlphaFoldDB" id="A0A367FEW4"/>
<sequence length="1200" mass="125714">MRLHRLTLTAFGPFGGTHTVDFNALSAAGLFLLHGATGAGKTSVLDAVCFALYGSVPGARQQPGGTLRSDHAPRHTLTEVVLELTVAGRRLEITRAPEQLRPKARGSGLTRERARSELRAWDTGTERWRGLSRSHQEIGEEIGQALGMSKDQFCQVVLLPQGDFARFLRAGAEDRAKLLGRLFDTGRFAAVEEQLAQRRKAAQHDVVTADEELLALAHRMRQAVGDPVELSEGPGATAAPTDPASVRGSAALPGQRAGTSALTSRSPDVGRTHADAKAARGAKSTGRGAKTAGRGARTTGSGAEHAERTALAPGDAGLADAVLAWAAQARCHARERLTSAALAAETARERHSTALQRWEETRELARAQDRFARARQRADELAAAGAEHDALWQRLESAHAAEAVAPALRLHDTARDEHARAEAAEQDARSLLPETLADAPCERLTALERETGQELGALGAAREEEPRVAGIEAEVRRLDAESHADEELLGEAEEWLAGWEERRHALQRRVDDAQEAATRAERLAGRLHPARARLKAARRRDAFAAEIETAVEALQRAREQAAEAKERWLALRERRLRGIAAELAANLAAGEPCAVCGSSEHPAPAREAADHVDRASEEEALAASQRAGEARESARQRLAALRDSHVTAATEAAAAPAPPAHSGAHGGGAPVREEAASGSAGPARADSWSTGPGGDGSADVGSGVTGLGGDGSAGAGFGSAGRGMTGGASAGREDAGAASADPGSPGPGVTVASTDVPGTDAPGTGAPGTDAAGLDTPSVEALAAVVAELETAHARAHTQAGTAHQAREALAAAEREFEERSVARQEGERRAAGRVSTRDALQRERASLIERLDRARGEAPSVAARYAQWERRAALLSGAVQAAQTAEAAATHLAEARAHLAEAARQAGFATAGDAARAVLPASEQRGLRERLERRRVEEAAVREELADPVLAGAAAKPPAEPERARAAAEEAEGVLRAAEAAHHAASGRVEALDELGGRAVATARRVAPLRAAYDRVARLAGLTAGTSAENERRMRLESYVLAARLEQVAEAASARLDRMSDGRYTLVHSGERTGGRGRSGLGLHVVDAWTGAERDTATLSGGETFFASLALALGLADVVTDEAGGSRLETLFIDEGFGSLDEQTLDEVLDVLDSLRERDRCVGIVSHVADLRQRIPAQLEVVKSRAGSAVRHHTAPAPG</sequence>
<feature type="region of interest" description="Disordered" evidence="5">
    <location>
        <begin position="598"/>
        <end position="707"/>
    </location>
</feature>
<dbReference type="PANTHER" id="PTHR32114:SF2">
    <property type="entry name" value="ABC TRANSPORTER ABCH.3"/>
    <property type="match status" value="1"/>
</dbReference>
<feature type="region of interest" description="Disordered" evidence="5">
    <location>
        <begin position="226"/>
        <end position="305"/>
    </location>
</feature>
<organism evidence="7 8">
    <name type="scientific">Streptomyces diacarni</name>
    <dbReference type="NCBI Taxonomy" id="2800381"/>
    <lineage>
        <taxon>Bacteria</taxon>
        <taxon>Bacillati</taxon>
        <taxon>Actinomycetota</taxon>
        <taxon>Actinomycetes</taxon>
        <taxon>Kitasatosporales</taxon>
        <taxon>Streptomycetaceae</taxon>
        <taxon>Streptomyces</taxon>
    </lineage>
</organism>
<dbReference type="GO" id="GO:0006302">
    <property type="term" value="P:double-strand break repair"/>
    <property type="evidence" value="ECO:0007669"/>
    <property type="project" value="InterPro"/>
</dbReference>
<accession>A0A367FEW4</accession>
<dbReference type="PANTHER" id="PTHR32114">
    <property type="entry name" value="ABC TRANSPORTER ABCH.3"/>
    <property type="match status" value="1"/>
</dbReference>
<name>A0A367FEW4_9ACTN</name>
<dbReference type="EMBL" id="QOIN01000025">
    <property type="protein sequence ID" value="RCG28459.1"/>
    <property type="molecule type" value="Genomic_DNA"/>
</dbReference>
<feature type="compositionally biased region" description="Low complexity" evidence="5">
    <location>
        <begin position="757"/>
        <end position="774"/>
    </location>
</feature>
<feature type="compositionally biased region" description="Low complexity" evidence="5">
    <location>
        <begin position="284"/>
        <end position="303"/>
    </location>
</feature>
<feature type="domain" description="Rad50/SbcC-type AAA" evidence="6">
    <location>
        <begin position="5"/>
        <end position="187"/>
    </location>
</feature>
<dbReference type="SUPFAM" id="SSF52540">
    <property type="entry name" value="P-loop containing nucleoside triphosphate hydrolases"/>
    <property type="match status" value="1"/>
</dbReference>
<feature type="region of interest" description="Disordered" evidence="5">
    <location>
        <begin position="818"/>
        <end position="839"/>
    </location>
</feature>
<proteinExistence type="inferred from homology"/>
<comment type="subunit">
    <text evidence="2">Heterodimer of SbcC and SbcD.</text>
</comment>
<dbReference type="Proteomes" id="UP000252914">
    <property type="component" value="Unassembled WGS sequence"/>
</dbReference>
<feature type="compositionally biased region" description="Low complexity" evidence="5">
    <location>
        <begin position="233"/>
        <end position="244"/>
    </location>
</feature>
<dbReference type="Gene3D" id="3.40.50.300">
    <property type="entry name" value="P-loop containing nucleotide triphosphate hydrolases"/>
    <property type="match status" value="2"/>
</dbReference>
<evidence type="ECO:0000256" key="1">
    <source>
        <dbReference type="ARBA" id="ARBA00006930"/>
    </source>
</evidence>
<dbReference type="InterPro" id="IPR038729">
    <property type="entry name" value="Rad50/SbcC_AAA"/>
</dbReference>
<feature type="compositionally biased region" description="Polar residues" evidence="5">
    <location>
        <begin position="257"/>
        <end position="266"/>
    </location>
</feature>
<evidence type="ECO:0000256" key="5">
    <source>
        <dbReference type="SAM" id="MobiDB-lite"/>
    </source>
</evidence>
<gene>
    <name evidence="7" type="ORF">DTL70_02070</name>
</gene>
<evidence type="ECO:0000256" key="4">
    <source>
        <dbReference type="SAM" id="Coils"/>
    </source>
</evidence>
<comment type="caution">
    <text evidence="7">The sequence shown here is derived from an EMBL/GenBank/DDBJ whole genome shotgun (WGS) entry which is preliminary data.</text>
</comment>
<comment type="similarity">
    <text evidence="1">Belongs to the SMC family. SbcC subfamily.</text>
</comment>
<feature type="compositionally biased region" description="Basic and acidic residues" evidence="5">
    <location>
        <begin position="628"/>
        <end position="645"/>
    </location>
</feature>
<dbReference type="GO" id="GO:0016887">
    <property type="term" value="F:ATP hydrolysis activity"/>
    <property type="evidence" value="ECO:0007669"/>
    <property type="project" value="InterPro"/>
</dbReference>
<feature type="coiled-coil region" evidence="4">
    <location>
        <begin position="496"/>
        <end position="574"/>
    </location>
</feature>
<dbReference type="Pfam" id="PF13476">
    <property type="entry name" value="AAA_23"/>
    <property type="match status" value="1"/>
</dbReference>
<dbReference type="InterPro" id="IPR027417">
    <property type="entry name" value="P-loop_NTPase"/>
</dbReference>
<feature type="region of interest" description="Disordered" evidence="5">
    <location>
        <begin position="723"/>
        <end position="774"/>
    </location>
</feature>
<feature type="compositionally biased region" description="Basic and acidic residues" evidence="5">
    <location>
        <begin position="603"/>
        <end position="617"/>
    </location>
</feature>
<dbReference type="RefSeq" id="WP_114020091.1">
    <property type="nucleotide sequence ID" value="NZ_QOIN01000025.1"/>
</dbReference>
<evidence type="ECO:0000256" key="3">
    <source>
        <dbReference type="ARBA" id="ARBA00013368"/>
    </source>
</evidence>
<keyword evidence="4" id="KW-0175">Coiled coil</keyword>